<dbReference type="GO" id="GO:0005737">
    <property type="term" value="C:cytoplasm"/>
    <property type="evidence" value="ECO:0007669"/>
    <property type="project" value="TreeGrafter"/>
</dbReference>
<dbReference type="PANTHER" id="PTHR21240:SF28">
    <property type="entry name" value="ISO-OROTATE DECARBOXYLASE (EUROFUNG)"/>
    <property type="match status" value="1"/>
</dbReference>
<dbReference type="AlphaFoldDB" id="A0A4V2RXC3"/>
<keyword evidence="1" id="KW-0456">Lyase</keyword>
<keyword evidence="4" id="KW-1185">Reference proteome</keyword>
<accession>A0A4V2RXC3</accession>
<dbReference type="PANTHER" id="PTHR21240">
    <property type="entry name" value="2-AMINO-3-CARBOXYLMUCONATE-6-SEMIALDEHYDE DECARBOXYLASE"/>
    <property type="match status" value="1"/>
</dbReference>
<proteinExistence type="predicted"/>
<dbReference type="GO" id="GO:0016787">
    <property type="term" value="F:hydrolase activity"/>
    <property type="evidence" value="ECO:0007669"/>
    <property type="project" value="UniProtKB-KW"/>
</dbReference>
<feature type="domain" description="Amidohydrolase-related" evidence="2">
    <location>
        <begin position="7"/>
        <end position="305"/>
    </location>
</feature>
<protein>
    <submittedName>
        <fullName evidence="3">Putative TIM-barrel fold metal-dependent hydrolase</fullName>
    </submittedName>
</protein>
<dbReference type="GO" id="GO:0016831">
    <property type="term" value="F:carboxy-lyase activity"/>
    <property type="evidence" value="ECO:0007669"/>
    <property type="project" value="InterPro"/>
</dbReference>
<dbReference type="SUPFAM" id="SSF51556">
    <property type="entry name" value="Metallo-dependent hydrolases"/>
    <property type="match status" value="1"/>
</dbReference>
<gene>
    <name evidence="3" type="ORF">EV666_107136</name>
</gene>
<keyword evidence="3" id="KW-0378">Hydrolase</keyword>
<comment type="caution">
    <text evidence="3">The sequence shown here is derived from an EMBL/GenBank/DDBJ whole genome shotgun (WGS) entry which is preliminary data.</text>
</comment>
<evidence type="ECO:0000313" key="4">
    <source>
        <dbReference type="Proteomes" id="UP000294881"/>
    </source>
</evidence>
<reference evidence="3 4" key="1">
    <citation type="submission" date="2019-03" db="EMBL/GenBank/DDBJ databases">
        <title>Genomic Encyclopedia of Type Strains, Phase IV (KMG-IV): sequencing the most valuable type-strain genomes for metagenomic binning, comparative biology and taxonomic classification.</title>
        <authorList>
            <person name="Goeker M."/>
        </authorList>
    </citation>
    <scope>NUCLEOTIDE SEQUENCE [LARGE SCALE GENOMIC DNA]</scope>
    <source>
        <strain evidence="3 4">DSM 22958</strain>
    </source>
</reference>
<dbReference type="InterPro" id="IPR032466">
    <property type="entry name" value="Metal_Hydrolase"/>
</dbReference>
<dbReference type="Proteomes" id="UP000294881">
    <property type="component" value="Unassembled WGS sequence"/>
</dbReference>
<dbReference type="GO" id="GO:0019748">
    <property type="term" value="P:secondary metabolic process"/>
    <property type="evidence" value="ECO:0007669"/>
    <property type="project" value="TreeGrafter"/>
</dbReference>
<dbReference type="OrthoDB" id="9799024at2"/>
<dbReference type="Pfam" id="PF04909">
    <property type="entry name" value="Amidohydro_2"/>
    <property type="match status" value="1"/>
</dbReference>
<evidence type="ECO:0000259" key="2">
    <source>
        <dbReference type="Pfam" id="PF04909"/>
    </source>
</evidence>
<organism evidence="3 4">
    <name type="scientific">Camelimonas lactis</name>
    <dbReference type="NCBI Taxonomy" id="659006"/>
    <lineage>
        <taxon>Bacteria</taxon>
        <taxon>Pseudomonadati</taxon>
        <taxon>Pseudomonadota</taxon>
        <taxon>Alphaproteobacteria</taxon>
        <taxon>Hyphomicrobiales</taxon>
        <taxon>Chelatococcaceae</taxon>
        <taxon>Camelimonas</taxon>
    </lineage>
</organism>
<sequence length="315" mass="34400">MSSIARIDTHQHLIPPFYRKLLDDRGLTAGGWPTPAWDEQAAIAMMDRESIVTGVLSLSAPGVHLGDDAEGRTLARQVNEYHANLVKSRPDRFGQFACLPLPDVDGAVAEARYALDELHADGVVLLSNAGGKYLGDSNFEPLWAELNARSAVVFIHPTEPPIEMLKGLPSPLLDYPFDTTRTAIHMIVNGVMSRYTNIKVILSHGGGFLPYAAYRFTGAAPFNPGTTPEGIMSDMKRFYFDTALSSSPTALPSLLAFADPTRITFGSDFPFAPISHEFNAALDAYPLNEKQRYAINRGNAETLFPRLAKSSSPTF</sequence>
<name>A0A4V2RXC3_9HYPH</name>
<dbReference type="EMBL" id="SLWL01000007">
    <property type="protein sequence ID" value="TCO13108.1"/>
    <property type="molecule type" value="Genomic_DNA"/>
</dbReference>
<dbReference type="Gene3D" id="3.20.20.140">
    <property type="entry name" value="Metal-dependent hydrolases"/>
    <property type="match status" value="1"/>
</dbReference>
<evidence type="ECO:0000256" key="1">
    <source>
        <dbReference type="ARBA" id="ARBA00023239"/>
    </source>
</evidence>
<dbReference type="InterPro" id="IPR006680">
    <property type="entry name" value="Amidohydro-rel"/>
</dbReference>
<evidence type="ECO:0000313" key="3">
    <source>
        <dbReference type="EMBL" id="TCO13108.1"/>
    </source>
</evidence>
<dbReference type="RefSeq" id="WP_132006871.1">
    <property type="nucleotide sequence ID" value="NZ_JBHUNN010000001.1"/>
</dbReference>
<dbReference type="InterPro" id="IPR032465">
    <property type="entry name" value="ACMSD"/>
</dbReference>